<comment type="cofactor">
    <cofactor evidence="7">
        <name>Mg(2+)</name>
        <dbReference type="ChEBI" id="CHEBI:18420"/>
    </cofactor>
</comment>
<organism evidence="9 10">
    <name type="scientific">Hyphococcus luteus</name>
    <dbReference type="NCBI Taxonomy" id="2058213"/>
    <lineage>
        <taxon>Bacteria</taxon>
        <taxon>Pseudomonadati</taxon>
        <taxon>Pseudomonadota</taxon>
        <taxon>Alphaproteobacteria</taxon>
        <taxon>Parvularculales</taxon>
        <taxon>Parvularculaceae</taxon>
        <taxon>Hyphococcus</taxon>
    </lineage>
</organism>
<gene>
    <name evidence="7" type="primary">dut</name>
    <name evidence="9" type="ORF">CW354_07275</name>
</gene>
<dbReference type="EC" id="3.6.1.23" evidence="7"/>
<dbReference type="InterPro" id="IPR029054">
    <property type="entry name" value="dUTPase-like"/>
</dbReference>
<evidence type="ECO:0000256" key="5">
    <source>
        <dbReference type="ARBA" id="ARBA00023080"/>
    </source>
</evidence>
<proteinExistence type="inferred from homology"/>
<accession>A0A2S7K8J9</accession>
<feature type="binding site" evidence="7">
    <location>
        <position position="80"/>
    </location>
    <ligand>
        <name>substrate</name>
    </ligand>
</feature>
<evidence type="ECO:0000256" key="7">
    <source>
        <dbReference type="HAMAP-Rule" id="MF_00116"/>
    </source>
</evidence>
<dbReference type="PANTHER" id="PTHR11241:SF0">
    <property type="entry name" value="DEOXYURIDINE 5'-TRIPHOSPHATE NUCLEOTIDOHYDROLASE"/>
    <property type="match status" value="1"/>
</dbReference>
<keyword evidence="3 7" id="KW-0378">Hydrolase</keyword>
<dbReference type="CDD" id="cd07557">
    <property type="entry name" value="trimeric_dUTPase"/>
    <property type="match status" value="1"/>
</dbReference>
<sequence length="147" mass="15705">MLKVQVKRLPHAKGLELPRYETALAAGCDVRAAVTEPVILKPGERHMTPTGIAIALPPGWEAQMRPRSGLAAKHGVSCVNAPGTIDADYRGELKVILINHGSEDFTIQRGDRIGQMVFAPVFQAAFEEVDELDDTARGTGGFGSTGV</sequence>
<evidence type="ECO:0000256" key="3">
    <source>
        <dbReference type="ARBA" id="ARBA00022801"/>
    </source>
</evidence>
<keyword evidence="4 7" id="KW-0460">Magnesium</keyword>
<evidence type="ECO:0000256" key="6">
    <source>
        <dbReference type="ARBA" id="ARBA00047686"/>
    </source>
</evidence>
<comment type="catalytic activity">
    <reaction evidence="6 7">
        <text>dUTP + H2O = dUMP + diphosphate + H(+)</text>
        <dbReference type="Rhea" id="RHEA:10248"/>
        <dbReference type="ChEBI" id="CHEBI:15377"/>
        <dbReference type="ChEBI" id="CHEBI:15378"/>
        <dbReference type="ChEBI" id="CHEBI:33019"/>
        <dbReference type="ChEBI" id="CHEBI:61555"/>
        <dbReference type="ChEBI" id="CHEBI:246422"/>
        <dbReference type="EC" id="3.6.1.23"/>
    </reaction>
</comment>
<dbReference type="InterPro" id="IPR008181">
    <property type="entry name" value="dUTPase"/>
</dbReference>
<comment type="caution">
    <text evidence="9">The sequence shown here is derived from an EMBL/GenBank/DDBJ whole genome shotgun (WGS) entry which is preliminary data.</text>
</comment>
<dbReference type="OrthoDB" id="9809956at2"/>
<dbReference type="EMBL" id="PJCH01000005">
    <property type="protein sequence ID" value="PQA88803.1"/>
    <property type="molecule type" value="Genomic_DNA"/>
</dbReference>
<keyword evidence="5 7" id="KW-0546">Nucleotide metabolism</keyword>
<evidence type="ECO:0000256" key="4">
    <source>
        <dbReference type="ARBA" id="ARBA00022842"/>
    </source>
</evidence>
<name>A0A2S7K8J9_9PROT</name>
<protein>
    <recommendedName>
        <fullName evidence="7">Deoxyuridine 5'-triphosphate nucleotidohydrolase</fullName>
        <shortName evidence="7">dUTPase</shortName>
        <ecNumber evidence="7">3.6.1.23</ecNumber>
    </recommendedName>
    <alternativeName>
        <fullName evidence="7">dUTP pyrophosphatase</fullName>
    </alternativeName>
</protein>
<evidence type="ECO:0000256" key="1">
    <source>
        <dbReference type="ARBA" id="ARBA00006581"/>
    </source>
</evidence>
<comment type="function">
    <text evidence="7">This enzyme is involved in nucleotide metabolism: it produces dUMP, the immediate precursor of thymidine nucleotides and it decreases the intracellular concentration of dUTP so that uracil cannot be incorporated into DNA.</text>
</comment>
<evidence type="ECO:0000313" key="10">
    <source>
        <dbReference type="Proteomes" id="UP000239504"/>
    </source>
</evidence>
<dbReference type="GO" id="GO:0046081">
    <property type="term" value="P:dUTP catabolic process"/>
    <property type="evidence" value="ECO:0007669"/>
    <property type="project" value="InterPro"/>
</dbReference>
<dbReference type="GO" id="GO:0004170">
    <property type="term" value="F:dUTP diphosphatase activity"/>
    <property type="evidence" value="ECO:0007669"/>
    <property type="project" value="UniProtKB-UniRule"/>
</dbReference>
<dbReference type="AlphaFoldDB" id="A0A2S7K8J9"/>
<dbReference type="Pfam" id="PF00692">
    <property type="entry name" value="dUTPase"/>
    <property type="match status" value="1"/>
</dbReference>
<dbReference type="GO" id="GO:0006226">
    <property type="term" value="P:dUMP biosynthetic process"/>
    <property type="evidence" value="ECO:0007669"/>
    <property type="project" value="UniProtKB-UniRule"/>
</dbReference>
<dbReference type="NCBIfam" id="TIGR00576">
    <property type="entry name" value="dut"/>
    <property type="match status" value="1"/>
</dbReference>
<feature type="binding site" evidence="7">
    <location>
        <begin position="84"/>
        <end position="86"/>
    </location>
    <ligand>
        <name>substrate</name>
    </ligand>
</feature>
<dbReference type="SUPFAM" id="SSF51283">
    <property type="entry name" value="dUTPase-like"/>
    <property type="match status" value="1"/>
</dbReference>
<dbReference type="HAMAP" id="MF_00116">
    <property type="entry name" value="dUTPase_bact"/>
    <property type="match status" value="1"/>
</dbReference>
<dbReference type="NCBIfam" id="NF001862">
    <property type="entry name" value="PRK00601.1"/>
    <property type="match status" value="1"/>
</dbReference>
<dbReference type="Proteomes" id="UP000239504">
    <property type="component" value="Unassembled WGS sequence"/>
</dbReference>
<comment type="caution">
    <text evidence="7">Lacks conserved residue(s) required for the propagation of feature annotation.</text>
</comment>
<dbReference type="InterPro" id="IPR033704">
    <property type="entry name" value="dUTPase_trimeric"/>
</dbReference>
<dbReference type="InterPro" id="IPR036157">
    <property type="entry name" value="dUTPase-like_sf"/>
</dbReference>
<dbReference type="FunFam" id="2.70.40.10:FF:000002">
    <property type="entry name" value="dUTP diphosphatase"/>
    <property type="match status" value="1"/>
</dbReference>
<dbReference type="UniPathway" id="UPA00610">
    <property type="reaction ID" value="UER00666"/>
</dbReference>
<comment type="pathway">
    <text evidence="7">Pyrimidine metabolism; dUMP biosynthesis; dUMP from dCTP (dUTP route): step 2/2.</text>
</comment>
<keyword evidence="2 7" id="KW-0479">Metal-binding</keyword>
<reference evidence="9 10" key="1">
    <citation type="submission" date="2017-12" db="EMBL/GenBank/DDBJ databases">
        <authorList>
            <person name="Hurst M.R.H."/>
        </authorList>
    </citation>
    <scope>NUCLEOTIDE SEQUENCE [LARGE SCALE GENOMIC DNA]</scope>
    <source>
        <strain evidence="9 10">SY-3-19</strain>
    </source>
</reference>
<keyword evidence="10" id="KW-1185">Reference proteome</keyword>
<evidence type="ECO:0000259" key="8">
    <source>
        <dbReference type="Pfam" id="PF00692"/>
    </source>
</evidence>
<feature type="domain" description="dUTPase-like" evidence="8">
    <location>
        <begin position="16"/>
        <end position="146"/>
    </location>
</feature>
<dbReference type="Gene3D" id="2.70.40.10">
    <property type="match status" value="1"/>
</dbReference>
<comment type="similarity">
    <text evidence="1 7">Belongs to the dUTPase family.</text>
</comment>
<feature type="binding site" evidence="7">
    <location>
        <begin position="67"/>
        <end position="69"/>
    </location>
    <ligand>
        <name>substrate</name>
    </ligand>
</feature>
<evidence type="ECO:0000313" key="9">
    <source>
        <dbReference type="EMBL" id="PQA88803.1"/>
    </source>
</evidence>
<evidence type="ECO:0000256" key="2">
    <source>
        <dbReference type="ARBA" id="ARBA00022723"/>
    </source>
</evidence>
<dbReference type="PANTHER" id="PTHR11241">
    <property type="entry name" value="DEOXYURIDINE 5'-TRIPHOSPHATE NUCLEOTIDOHYDROLASE"/>
    <property type="match status" value="1"/>
</dbReference>
<dbReference type="GO" id="GO:0000287">
    <property type="term" value="F:magnesium ion binding"/>
    <property type="evidence" value="ECO:0007669"/>
    <property type="project" value="UniProtKB-UniRule"/>
</dbReference>